<dbReference type="NCBIfam" id="TIGR02284">
    <property type="entry name" value="PA2169 family four-helix-bundle protein"/>
    <property type="match status" value="1"/>
</dbReference>
<keyword evidence="3" id="KW-1185">Reference proteome</keyword>
<dbReference type="OrthoDB" id="282393at2"/>
<reference evidence="2 3" key="1">
    <citation type="journal article" date="2013" name="J. Microbiol.">
        <title>Mucilaginibacter ginsenosidivorax sp. nov., with ginsenoside converting activity isolated from sediment.</title>
        <authorList>
            <person name="Kim J.K."/>
            <person name="Choi T.E."/>
            <person name="Liu Q.M."/>
            <person name="Park H.Y."/>
            <person name="Yi T.H."/>
            <person name="Yoon M.H."/>
            <person name="Kim S.C."/>
            <person name="Im W.T."/>
        </authorList>
    </citation>
    <scope>NUCLEOTIDE SEQUENCE [LARGE SCALE GENOMIC DNA]</scope>
    <source>
        <strain evidence="2 3">KHI28</strain>
    </source>
</reference>
<dbReference type="InterPro" id="IPR012347">
    <property type="entry name" value="Ferritin-like"/>
</dbReference>
<sequence length="160" mass="17480">MENIKASSLKTKQEVIGDLKELLQLVNDSKEGYKSAADATESADLKALFSKLSGERIVYAAELKEHIALHGEDAVNEAGGILGGLHRSWLAIKQVLSNNDNLDILKTITTGERAAIEKYDVLIADYADHADHMKLLAEQRDGVQAALAAIEKEIVIRNED</sequence>
<evidence type="ECO:0000259" key="1">
    <source>
        <dbReference type="Pfam" id="PF09537"/>
    </source>
</evidence>
<dbReference type="InterPro" id="IPR011971">
    <property type="entry name" value="CHP02284"/>
</dbReference>
<accession>A0A5B8VSZ3</accession>
<name>A0A5B8VSZ3_9SPHI</name>
<protein>
    <submittedName>
        <fullName evidence="2">PA2169 family four-helix-bundle protein</fullName>
    </submittedName>
</protein>
<feature type="domain" description="DUF2383" evidence="1">
    <location>
        <begin position="15"/>
        <end position="123"/>
    </location>
</feature>
<dbReference type="Proteomes" id="UP000321362">
    <property type="component" value="Chromosome"/>
</dbReference>
<dbReference type="EMBL" id="CP042437">
    <property type="protein sequence ID" value="QEC74717.1"/>
    <property type="molecule type" value="Genomic_DNA"/>
</dbReference>
<gene>
    <name evidence="2" type="ORF">FSB76_01665</name>
</gene>
<dbReference type="InterPro" id="IPR009078">
    <property type="entry name" value="Ferritin-like_SF"/>
</dbReference>
<dbReference type="Pfam" id="PF09537">
    <property type="entry name" value="DUF2383"/>
    <property type="match status" value="1"/>
</dbReference>
<proteinExistence type="predicted"/>
<dbReference type="KEGG" id="mgk:FSB76_01665"/>
<evidence type="ECO:0000313" key="2">
    <source>
        <dbReference type="EMBL" id="QEC74717.1"/>
    </source>
</evidence>
<evidence type="ECO:0000313" key="3">
    <source>
        <dbReference type="Proteomes" id="UP000321362"/>
    </source>
</evidence>
<dbReference type="InterPro" id="IPR019052">
    <property type="entry name" value="DUF2383"/>
</dbReference>
<organism evidence="2 3">
    <name type="scientific">Mucilaginibacter ginsenosidivorax</name>
    <dbReference type="NCBI Taxonomy" id="862126"/>
    <lineage>
        <taxon>Bacteria</taxon>
        <taxon>Pseudomonadati</taxon>
        <taxon>Bacteroidota</taxon>
        <taxon>Sphingobacteriia</taxon>
        <taxon>Sphingobacteriales</taxon>
        <taxon>Sphingobacteriaceae</taxon>
        <taxon>Mucilaginibacter</taxon>
    </lineage>
</organism>
<dbReference type="AlphaFoldDB" id="A0A5B8VSZ3"/>
<dbReference type="RefSeq" id="WP_147051876.1">
    <property type="nucleotide sequence ID" value="NZ_CP042437.1"/>
</dbReference>
<dbReference type="SUPFAM" id="SSF47240">
    <property type="entry name" value="Ferritin-like"/>
    <property type="match status" value="1"/>
</dbReference>
<dbReference type="Gene3D" id="1.20.1260.10">
    <property type="match status" value="1"/>
</dbReference>